<name>A0A5B8UVY1_9SPHI</name>
<accession>A0A5B8UVY1</accession>
<dbReference type="RefSeq" id="WP_147031068.1">
    <property type="nucleotide sequence ID" value="NZ_CP042436.1"/>
</dbReference>
<keyword evidence="2" id="KW-1185">Reference proteome</keyword>
<organism evidence="1 2">
    <name type="scientific">Mucilaginibacter ginsenosidivorans</name>
    <dbReference type="NCBI Taxonomy" id="398053"/>
    <lineage>
        <taxon>Bacteria</taxon>
        <taxon>Pseudomonadati</taxon>
        <taxon>Bacteroidota</taxon>
        <taxon>Sphingobacteriia</taxon>
        <taxon>Sphingobacteriales</taxon>
        <taxon>Sphingobacteriaceae</taxon>
        <taxon>Mucilaginibacter</taxon>
    </lineage>
</organism>
<proteinExistence type="predicted"/>
<dbReference type="PROSITE" id="PS51257">
    <property type="entry name" value="PROKAR_LIPOPROTEIN"/>
    <property type="match status" value="1"/>
</dbReference>
<dbReference type="AlphaFoldDB" id="A0A5B8UVY1"/>
<sequence length="170" mass="18452">MKTITKNAVSIIAAPVILTLGVIACRQNNIPPAIKGCTNKEATNYNASATQDDGSCCVPTIDVYRRDINVFELGVPVPFATFNFIQTDKTFVSGCSQNRYSTVLKIQNLTGHYLTFSYTINFSLNLIQWSSANTVTLSPGQTLEVGEINQNPGRIDFGAIGIGCYGILVY</sequence>
<evidence type="ECO:0000313" key="1">
    <source>
        <dbReference type="EMBL" id="QEC62491.1"/>
    </source>
</evidence>
<dbReference type="EMBL" id="CP042436">
    <property type="protein sequence ID" value="QEC62491.1"/>
    <property type="molecule type" value="Genomic_DNA"/>
</dbReference>
<protein>
    <submittedName>
        <fullName evidence="1">Uncharacterized protein</fullName>
    </submittedName>
</protein>
<dbReference type="OrthoDB" id="1466828at2"/>
<dbReference type="KEGG" id="mgin:FRZ54_07785"/>
<evidence type="ECO:0000313" key="2">
    <source>
        <dbReference type="Proteomes" id="UP000321479"/>
    </source>
</evidence>
<gene>
    <name evidence="1" type="ORF">FRZ54_07785</name>
</gene>
<reference evidence="1 2" key="1">
    <citation type="journal article" date="2017" name="Curr. Microbiol.">
        <title>Mucilaginibacter ginsenosidivorans sp. nov., Isolated from Soil of Ginseng Field.</title>
        <authorList>
            <person name="Kim M.M."/>
            <person name="Siddiqi M.Z."/>
            <person name="Im W.T."/>
        </authorList>
    </citation>
    <scope>NUCLEOTIDE SEQUENCE [LARGE SCALE GENOMIC DNA]</scope>
    <source>
        <strain evidence="1 2">Gsoil 3017</strain>
    </source>
</reference>
<dbReference type="Proteomes" id="UP000321479">
    <property type="component" value="Chromosome"/>
</dbReference>